<evidence type="ECO:0000313" key="2">
    <source>
        <dbReference type="Proteomes" id="UP001210925"/>
    </source>
</evidence>
<sequence length="249" mass="29380">MNDLISKYERELAEIEYMMENKSYSTIYLGEGYFADNLSQSEIIQFLNRRKTFVLGQLHSLNPVVEIKEPVNEYPQKVIHYQMEEPKTVKVELQDFEKQMLQRMLELEQQEEMDNQIEILSSEEEDFSFNHVKIDKRFKDLTLDEDLNSNGSSSTLNQNPVPVKSAIKKSEKKVRFSEQDSIKEIPSLEKPKPIQRNSVMKQLVVERVFDEEEEDLTQLGREISVEYNRMKQKLLDRNLLSNPEDSFSE</sequence>
<keyword evidence="2" id="KW-1185">Reference proteome</keyword>
<protein>
    <submittedName>
        <fullName evidence="1">Uncharacterized protein</fullName>
    </submittedName>
</protein>
<gene>
    <name evidence="1" type="ORF">HK103_000409</name>
</gene>
<proteinExistence type="predicted"/>
<evidence type="ECO:0000313" key="1">
    <source>
        <dbReference type="EMBL" id="KAJ3253683.1"/>
    </source>
</evidence>
<dbReference type="Proteomes" id="UP001210925">
    <property type="component" value="Unassembled WGS sequence"/>
</dbReference>
<organism evidence="1 2">
    <name type="scientific">Boothiomyces macroporosus</name>
    <dbReference type="NCBI Taxonomy" id="261099"/>
    <lineage>
        <taxon>Eukaryota</taxon>
        <taxon>Fungi</taxon>
        <taxon>Fungi incertae sedis</taxon>
        <taxon>Chytridiomycota</taxon>
        <taxon>Chytridiomycota incertae sedis</taxon>
        <taxon>Chytridiomycetes</taxon>
        <taxon>Rhizophydiales</taxon>
        <taxon>Terramycetaceae</taxon>
        <taxon>Boothiomyces</taxon>
    </lineage>
</organism>
<dbReference type="EMBL" id="JADGKB010000103">
    <property type="protein sequence ID" value="KAJ3253683.1"/>
    <property type="molecule type" value="Genomic_DNA"/>
</dbReference>
<dbReference type="AlphaFoldDB" id="A0AAD5UC25"/>
<name>A0AAD5UC25_9FUNG</name>
<reference evidence="1" key="1">
    <citation type="submission" date="2020-05" db="EMBL/GenBank/DDBJ databases">
        <title>Phylogenomic resolution of chytrid fungi.</title>
        <authorList>
            <person name="Stajich J.E."/>
            <person name="Amses K."/>
            <person name="Simmons R."/>
            <person name="Seto K."/>
            <person name="Myers J."/>
            <person name="Bonds A."/>
            <person name="Quandt C.A."/>
            <person name="Barry K."/>
            <person name="Liu P."/>
            <person name="Grigoriev I."/>
            <person name="Longcore J.E."/>
            <person name="James T.Y."/>
        </authorList>
    </citation>
    <scope>NUCLEOTIDE SEQUENCE</scope>
    <source>
        <strain evidence="1">PLAUS21</strain>
    </source>
</reference>
<accession>A0AAD5UC25</accession>
<comment type="caution">
    <text evidence="1">The sequence shown here is derived from an EMBL/GenBank/DDBJ whole genome shotgun (WGS) entry which is preliminary data.</text>
</comment>